<dbReference type="Proteomes" id="UP000284250">
    <property type="component" value="Unassembled WGS sequence"/>
</dbReference>
<dbReference type="RefSeq" id="WP_119657133.1">
    <property type="nucleotide sequence ID" value="NZ_JBHUOI010000071.1"/>
</dbReference>
<reference evidence="1 2" key="1">
    <citation type="submission" date="2019-01" db="EMBL/GenBank/DDBJ databases">
        <title>Hymenobacter humicola sp. nov., isolated from soils in Antarctica.</title>
        <authorList>
            <person name="Sedlacek I."/>
            <person name="Holochova P."/>
            <person name="Kralova S."/>
            <person name="Pantucek R."/>
            <person name="Stankova E."/>
            <person name="Vrbovska V."/>
            <person name="Kristofova L."/>
            <person name="Svec P."/>
            <person name="Busse H.-J."/>
        </authorList>
    </citation>
    <scope>NUCLEOTIDE SEQUENCE [LARGE SCALE GENOMIC DNA]</scope>
    <source>
        <strain evidence="1 2">CCM 8852</strain>
    </source>
</reference>
<evidence type="ECO:0000313" key="2">
    <source>
        <dbReference type="Proteomes" id="UP000284250"/>
    </source>
</evidence>
<organism evidence="1 2">
    <name type="scientific">Hymenobacter rubripertinctus</name>
    <dbReference type="NCBI Taxonomy" id="2029981"/>
    <lineage>
        <taxon>Bacteria</taxon>
        <taxon>Pseudomonadati</taxon>
        <taxon>Bacteroidota</taxon>
        <taxon>Cytophagia</taxon>
        <taxon>Cytophagales</taxon>
        <taxon>Hymenobacteraceae</taxon>
        <taxon>Hymenobacter</taxon>
    </lineage>
</organism>
<protein>
    <submittedName>
        <fullName evidence="1">Uncharacterized protein</fullName>
    </submittedName>
</protein>
<dbReference type="EMBL" id="QYCN01000034">
    <property type="protein sequence ID" value="RIY06945.1"/>
    <property type="molecule type" value="Genomic_DNA"/>
</dbReference>
<dbReference type="AlphaFoldDB" id="A0A418QP00"/>
<dbReference type="OrthoDB" id="9891442at2"/>
<gene>
    <name evidence="1" type="ORF">D0T11_17645</name>
</gene>
<keyword evidence="2" id="KW-1185">Reference proteome</keyword>
<proteinExistence type="predicted"/>
<evidence type="ECO:0000313" key="1">
    <source>
        <dbReference type="EMBL" id="RIY06945.1"/>
    </source>
</evidence>
<sequence>MIVELEFPDDDAVFMMELIERMPGVRILPPTTEPEAAKRERVAAFRKQLYHSHNQPDPLQSEGK</sequence>
<name>A0A418QP00_9BACT</name>
<accession>A0A418QP00</accession>
<comment type="caution">
    <text evidence="1">The sequence shown here is derived from an EMBL/GenBank/DDBJ whole genome shotgun (WGS) entry which is preliminary data.</text>
</comment>